<dbReference type="EMBL" id="JBBPEH010000014">
    <property type="protein sequence ID" value="KAK7530370.1"/>
    <property type="molecule type" value="Genomic_DNA"/>
</dbReference>
<dbReference type="RefSeq" id="XP_066650609.1">
    <property type="nucleotide sequence ID" value="XM_066794122.1"/>
</dbReference>
<evidence type="ECO:0000256" key="1">
    <source>
        <dbReference type="SAM" id="Phobius"/>
    </source>
</evidence>
<reference evidence="2 3" key="1">
    <citation type="submission" date="2024-04" db="EMBL/GenBank/DDBJ databases">
        <title>Phyllosticta paracitricarpa is synonymous to the EU quarantine fungus P. citricarpa based on phylogenomic analyses.</title>
        <authorList>
            <consortium name="Lawrence Berkeley National Laboratory"/>
            <person name="Van ingen-buijs V.A."/>
            <person name="Van westerhoven A.C."/>
            <person name="Haridas S."/>
            <person name="Skiadas P."/>
            <person name="Martin F."/>
            <person name="Groenewald J.Z."/>
            <person name="Crous P.W."/>
            <person name="Seidl M.F."/>
        </authorList>
    </citation>
    <scope>NUCLEOTIDE SEQUENCE [LARGE SCALE GENOMIC DNA]</scope>
    <source>
        <strain evidence="2 3">CPC 17464</strain>
    </source>
</reference>
<comment type="caution">
    <text evidence="2">The sequence shown here is derived from an EMBL/GenBank/DDBJ whole genome shotgun (WGS) entry which is preliminary data.</text>
</comment>
<protein>
    <submittedName>
        <fullName evidence="2">Uncharacterized protein</fullName>
    </submittedName>
</protein>
<feature type="transmembrane region" description="Helical" evidence="1">
    <location>
        <begin position="139"/>
        <end position="160"/>
    </location>
</feature>
<keyword evidence="1" id="KW-1133">Transmembrane helix</keyword>
<gene>
    <name evidence="2" type="ORF">J3D65DRAFT_153969</name>
</gene>
<dbReference type="Proteomes" id="UP001360953">
    <property type="component" value="Unassembled WGS sequence"/>
</dbReference>
<dbReference type="GeneID" id="92027028"/>
<organism evidence="2 3">
    <name type="scientific">Phyllosticta citribraziliensis</name>
    <dbReference type="NCBI Taxonomy" id="989973"/>
    <lineage>
        <taxon>Eukaryota</taxon>
        <taxon>Fungi</taxon>
        <taxon>Dikarya</taxon>
        <taxon>Ascomycota</taxon>
        <taxon>Pezizomycotina</taxon>
        <taxon>Dothideomycetes</taxon>
        <taxon>Dothideomycetes incertae sedis</taxon>
        <taxon>Botryosphaeriales</taxon>
        <taxon>Phyllostictaceae</taxon>
        <taxon>Phyllosticta</taxon>
    </lineage>
</organism>
<accession>A0ABR1L953</accession>
<name>A0ABR1L953_9PEZI</name>
<keyword evidence="1" id="KW-0812">Transmembrane</keyword>
<keyword evidence="1" id="KW-0472">Membrane</keyword>
<evidence type="ECO:0000313" key="3">
    <source>
        <dbReference type="Proteomes" id="UP001360953"/>
    </source>
</evidence>
<sequence>MHAPRQHGRSGENLINAEKGTSLDGAAIRSAFPSPILAVLSTPTRHPLSPRRTKETGTSLPRAAINRHWAWSVPGGGGQLPACAMFRDQTTHPACHITAICLGARRPVQLSGPGMRRSRVSTPRDARLVCAVALACGELFWRVSTVCLLCSLPVGITVFWRLHIAQWMMACCR</sequence>
<proteinExistence type="predicted"/>
<keyword evidence="3" id="KW-1185">Reference proteome</keyword>
<evidence type="ECO:0000313" key="2">
    <source>
        <dbReference type="EMBL" id="KAK7530370.1"/>
    </source>
</evidence>